<keyword evidence="2" id="KW-1185">Reference proteome</keyword>
<reference evidence="1" key="2">
    <citation type="submission" date="2020-06" db="EMBL/GenBank/DDBJ databases">
        <title>Helianthus annuus Genome sequencing and assembly Release 2.</title>
        <authorList>
            <person name="Gouzy J."/>
            <person name="Langlade N."/>
            <person name="Munos S."/>
        </authorList>
    </citation>
    <scope>NUCLEOTIDE SEQUENCE</scope>
    <source>
        <tissue evidence="1">Leaves</tissue>
    </source>
</reference>
<proteinExistence type="predicted"/>
<dbReference type="Proteomes" id="UP000215914">
    <property type="component" value="Unassembled WGS sequence"/>
</dbReference>
<comment type="caution">
    <text evidence="1">The sequence shown here is derived from an EMBL/GenBank/DDBJ whole genome shotgun (WGS) entry which is preliminary data.</text>
</comment>
<organism evidence="1 2">
    <name type="scientific">Helianthus annuus</name>
    <name type="common">Common sunflower</name>
    <dbReference type="NCBI Taxonomy" id="4232"/>
    <lineage>
        <taxon>Eukaryota</taxon>
        <taxon>Viridiplantae</taxon>
        <taxon>Streptophyta</taxon>
        <taxon>Embryophyta</taxon>
        <taxon>Tracheophyta</taxon>
        <taxon>Spermatophyta</taxon>
        <taxon>Magnoliopsida</taxon>
        <taxon>eudicotyledons</taxon>
        <taxon>Gunneridae</taxon>
        <taxon>Pentapetalae</taxon>
        <taxon>asterids</taxon>
        <taxon>campanulids</taxon>
        <taxon>Asterales</taxon>
        <taxon>Asteraceae</taxon>
        <taxon>Asteroideae</taxon>
        <taxon>Heliantheae alliance</taxon>
        <taxon>Heliantheae</taxon>
        <taxon>Helianthus</taxon>
    </lineage>
</organism>
<accession>A0A9K3JFK8</accession>
<dbReference type="Gramene" id="mRNA:HanXRQr2_Chr03g0105931">
    <property type="protein sequence ID" value="CDS:HanXRQr2_Chr03g0105931.1"/>
    <property type="gene ID" value="HanXRQr2_Chr03g0105931"/>
</dbReference>
<dbReference type="AlphaFoldDB" id="A0A9K3JFK8"/>
<gene>
    <name evidence="1" type="ORF">HanXRQr2_Chr03g0105931</name>
</gene>
<evidence type="ECO:0000313" key="1">
    <source>
        <dbReference type="EMBL" id="KAF5814037.1"/>
    </source>
</evidence>
<sequence length="230" mass="25990">MLQSFILPPFCIYMNQGSSKAPILIPAAPTSSRAKGKAPEVNVAPTYPAVEASSAQATGTSKFKLSEGFQPHFPLAPMFTEGLPVPYVRKWRITPSTIVGTPEVARNFMAHVVPPPHKFMNFALDPELFDDQYCLSICEGFFRGADMLQRVNELRGINEGLLSELKTSQTVAAELRCRVVDAERKLLEMGQIFDDRNLSYFKFRRRRNVRQVKTKVNTIYRIFDITQIKT</sequence>
<dbReference type="EMBL" id="MNCJ02000318">
    <property type="protein sequence ID" value="KAF5814037.1"/>
    <property type="molecule type" value="Genomic_DNA"/>
</dbReference>
<reference evidence="1" key="1">
    <citation type="journal article" date="2017" name="Nature">
        <title>The sunflower genome provides insights into oil metabolism, flowering and Asterid evolution.</title>
        <authorList>
            <person name="Badouin H."/>
            <person name="Gouzy J."/>
            <person name="Grassa C.J."/>
            <person name="Murat F."/>
            <person name="Staton S.E."/>
            <person name="Cottret L."/>
            <person name="Lelandais-Briere C."/>
            <person name="Owens G.L."/>
            <person name="Carrere S."/>
            <person name="Mayjonade B."/>
            <person name="Legrand L."/>
            <person name="Gill N."/>
            <person name="Kane N.C."/>
            <person name="Bowers J.E."/>
            <person name="Hubner S."/>
            <person name="Bellec A."/>
            <person name="Berard A."/>
            <person name="Berges H."/>
            <person name="Blanchet N."/>
            <person name="Boniface M.C."/>
            <person name="Brunel D."/>
            <person name="Catrice O."/>
            <person name="Chaidir N."/>
            <person name="Claudel C."/>
            <person name="Donnadieu C."/>
            <person name="Faraut T."/>
            <person name="Fievet G."/>
            <person name="Helmstetter N."/>
            <person name="King M."/>
            <person name="Knapp S.J."/>
            <person name="Lai Z."/>
            <person name="Le Paslier M.C."/>
            <person name="Lippi Y."/>
            <person name="Lorenzon L."/>
            <person name="Mandel J.R."/>
            <person name="Marage G."/>
            <person name="Marchand G."/>
            <person name="Marquand E."/>
            <person name="Bret-Mestries E."/>
            <person name="Morien E."/>
            <person name="Nambeesan S."/>
            <person name="Nguyen T."/>
            <person name="Pegot-Espagnet P."/>
            <person name="Pouilly N."/>
            <person name="Raftis F."/>
            <person name="Sallet E."/>
            <person name="Schiex T."/>
            <person name="Thomas J."/>
            <person name="Vandecasteele C."/>
            <person name="Vares D."/>
            <person name="Vear F."/>
            <person name="Vautrin S."/>
            <person name="Crespi M."/>
            <person name="Mangin B."/>
            <person name="Burke J.M."/>
            <person name="Salse J."/>
            <person name="Munos S."/>
            <person name="Vincourt P."/>
            <person name="Rieseberg L.H."/>
            <person name="Langlade N.B."/>
        </authorList>
    </citation>
    <scope>NUCLEOTIDE SEQUENCE</scope>
    <source>
        <tissue evidence="1">Leaves</tissue>
    </source>
</reference>
<evidence type="ECO:0000313" key="2">
    <source>
        <dbReference type="Proteomes" id="UP000215914"/>
    </source>
</evidence>
<protein>
    <submittedName>
        <fullName evidence="1">Uncharacterized protein</fullName>
    </submittedName>
</protein>
<name>A0A9K3JFK8_HELAN</name>